<dbReference type="OrthoDB" id="80787at2"/>
<name>A0A410JP52_ORNRH</name>
<reference evidence="1 2" key="1">
    <citation type="submission" date="2019-01" db="EMBL/GenBank/DDBJ databases">
        <title>Whole Genome of Ornithobacterium rhinotracheale FARPER-174b.</title>
        <authorList>
            <person name="Tataje-Lavanda L.A."/>
            <person name="Montalvan A."/>
            <person name="Montesinos R."/>
            <person name="Zimic M."/>
            <person name="Fernandez-Sanchez M."/>
            <person name="Fernandez-Diaz M."/>
        </authorList>
    </citation>
    <scope>NUCLEOTIDE SEQUENCE [LARGE SCALE GENOMIC DNA]</scope>
    <source>
        <strain evidence="1 2">FARPER-174b</strain>
    </source>
</reference>
<dbReference type="AlphaFoldDB" id="A0A410JP52"/>
<sequence length="93" mass="10914">MKEISLKEAEKRMEACEEDLKVLQDFNQAMDRIAKNIALLDEYYGNQYLKDVQNPANKDVYSAVLSEDGIWNLLAEIHWEKIDILKKIVKDLR</sequence>
<protein>
    <submittedName>
        <fullName evidence="1">DUF4298 domain-containing protein</fullName>
    </submittedName>
</protein>
<proteinExistence type="predicted"/>
<accession>A0A410JP52</accession>
<evidence type="ECO:0000313" key="1">
    <source>
        <dbReference type="EMBL" id="QAR29895.1"/>
    </source>
</evidence>
<dbReference type="Pfam" id="PF14131">
    <property type="entry name" value="DUF4298"/>
    <property type="match status" value="1"/>
</dbReference>
<dbReference type="GeneID" id="71569199"/>
<organism evidence="1 2">
    <name type="scientific">Ornithobacterium rhinotracheale</name>
    <dbReference type="NCBI Taxonomy" id="28251"/>
    <lineage>
        <taxon>Bacteria</taxon>
        <taxon>Pseudomonadati</taxon>
        <taxon>Bacteroidota</taxon>
        <taxon>Flavobacteriia</taxon>
        <taxon>Flavobacteriales</taxon>
        <taxon>Weeksellaceae</taxon>
        <taxon>Ornithobacterium</taxon>
    </lineage>
</organism>
<dbReference type="InterPro" id="IPR025384">
    <property type="entry name" value="DUF4298"/>
</dbReference>
<gene>
    <name evidence="1" type="ORF">EQP59_00225</name>
</gene>
<dbReference type="EMBL" id="CP035107">
    <property type="protein sequence ID" value="QAR29895.1"/>
    <property type="molecule type" value="Genomic_DNA"/>
</dbReference>
<evidence type="ECO:0000313" key="2">
    <source>
        <dbReference type="Proteomes" id="UP000287701"/>
    </source>
</evidence>
<dbReference type="Proteomes" id="UP000287701">
    <property type="component" value="Chromosome"/>
</dbReference>
<dbReference type="RefSeq" id="WP_014790706.1">
    <property type="nucleotide sequence ID" value="NZ_CP035107.1"/>
</dbReference>